<evidence type="ECO:0000259" key="4">
    <source>
        <dbReference type="PROSITE" id="PS51898"/>
    </source>
</evidence>
<dbReference type="InterPro" id="IPR010998">
    <property type="entry name" value="Integrase_recombinase_N"/>
</dbReference>
<dbReference type="PROSITE" id="PS51898">
    <property type="entry name" value="TYR_RECOMBINASE"/>
    <property type="match status" value="1"/>
</dbReference>
<evidence type="ECO:0000313" key="6">
    <source>
        <dbReference type="EMBL" id="EOD65615.1"/>
    </source>
</evidence>
<dbReference type="Pfam" id="PF00589">
    <property type="entry name" value="Phage_integrase"/>
    <property type="match status" value="1"/>
</dbReference>
<dbReference type="PROSITE" id="PS51900">
    <property type="entry name" value="CB"/>
    <property type="match status" value="1"/>
</dbReference>
<dbReference type="Proteomes" id="UP000014139">
    <property type="component" value="Unassembled WGS sequence"/>
</dbReference>
<feature type="domain" description="Core-binding (CB)" evidence="5">
    <location>
        <begin position="70"/>
        <end position="161"/>
    </location>
</feature>
<dbReference type="GO" id="GO:0015074">
    <property type="term" value="P:DNA integration"/>
    <property type="evidence" value="ECO:0007669"/>
    <property type="project" value="InterPro"/>
</dbReference>
<evidence type="ECO:0000313" key="7">
    <source>
        <dbReference type="Proteomes" id="UP000014139"/>
    </source>
</evidence>
<dbReference type="Gene3D" id="1.10.150.130">
    <property type="match status" value="1"/>
</dbReference>
<reference evidence="6 7" key="1">
    <citation type="submission" date="2013-02" db="EMBL/GenBank/DDBJ databases">
        <title>Draft genome sequence of Amycolatopsis vancoresmycina strain DSM 44592T.</title>
        <authorList>
            <person name="Kumar S."/>
            <person name="Kaur N."/>
            <person name="Kaur C."/>
            <person name="Raghava G.P.S."/>
            <person name="Mayilraj S."/>
        </authorList>
    </citation>
    <scope>NUCLEOTIDE SEQUENCE [LARGE SCALE GENOMIC DNA]</scope>
    <source>
        <strain evidence="6 7">DSM 44592</strain>
    </source>
</reference>
<organism evidence="6 7">
    <name type="scientific">Amycolatopsis vancoresmycina DSM 44592</name>
    <dbReference type="NCBI Taxonomy" id="1292037"/>
    <lineage>
        <taxon>Bacteria</taxon>
        <taxon>Bacillati</taxon>
        <taxon>Actinomycetota</taxon>
        <taxon>Actinomycetes</taxon>
        <taxon>Pseudonocardiales</taxon>
        <taxon>Pseudonocardiaceae</taxon>
        <taxon>Amycolatopsis</taxon>
    </lineage>
</organism>
<evidence type="ECO:0000259" key="5">
    <source>
        <dbReference type="PROSITE" id="PS51900"/>
    </source>
</evidence>
<dbReference type="Gene3D" id="1.10.443.10">
    <property type="entry name" value="Intergrase catalytic core"/>
    <property type="match status" value="1"/>
</dbReference>
<comment type="caution">
    <text evidence="6">The sequence shown here is derived from an EMBL/GenBank/DDBJ whole genome shotgun (WGS) entry which is preliminary data.</text>
</comment>
<dbReference type="EMBL" id="AOUO01000384">
    <property type="protein sequence ID" value="EOD65615.1"/>
    <property type="molecule type" value="Genomic_DNA"/>
</dbReference>
<dbReference type="AlphaFoldDB" id="R1HQ07"/>
<name>R1HQ07_9PSEU</name>
<dbReference type="InterPro" id="IPR044068">
    <property type="entry name" value="CB"/>
</dbReference>
<dbReference type="PANTHER" id="PTHR30349:SF91">
    <property type="entry name" value="INTA PROTEIN"/>
    <property type="match status" value="1"/>
</dbReference>
<keyword evidence="7" id="KW-1185">Reference proteome</keyword>
<accession>R1HQ07</accession>
<dbReference type="PANTHER" id="PTHR30349">
    <property type="entry name" value="PHAGE INTEGRASE-RELATED"/>
    <property type="match status" value="1"/>
</dbReference>
<dbReference type="GO" id="GO:0006310">
    <property type="term" value="P:DNA recombination"/>
    <property type="evidence" value="ECO:0007669"/>
    <property type="project" value="UniProtKB-KW"/>
</dbReference>
<keyword evidence="1 3" id="KW-0238">DNA-binding</keyword>
<feature type="domain" description="Tyr recombinase" evidence="4">
    <location>
        <begin position="186"/>
        <end position="396"/>
    </location>
</feature>
<dbReference type="GO" id="GO:0003677">
    <property type="term" value="F:DNA binding"/>
    <property type="evidence" value="ECO:0007669"/>
    <property type="project" value="UniProtKB-UniRule"/>
</dbReference>
<protein>
    <submittedName>
        <fullName evidence="6">Integrase family protein</fullName>
    </submittedName>
</protein>
<dbReference type="InterPro" id="IPR050090">
    <property type="entry name" value="Tyrosine_recombinase_XerCD"/>
</dbReference>
<dbReference type="InterPro" id="IPR002104">
    <property type="entry name" value="Integrase_catalytic"/>
</dbReference>
<gene>
    <name evidence="6" type="ORF">H480_25815</name>
</gene>
<proteinExistence type="predicted"/>
<keyword evidence="2" id="KW-0233">DNA recombination</keyword>
<dbReference type="eggNOG" id="COG0582">
    <property type="taxonomic scope" value="Bacteria"/>
</dbReference>
<dbReference type="SUPFAM" id="SSF56349">
    <property type="entry name" value="DNA breaking-rejoining enzymes"/>
    <property type="match status" value="1"/>
</dbReference>
<dbReference type="RefSeq" id="WP_003098027.1">
    <property type="nucleotide sequence ID" value="NZ_AOUO01000384.1"/>
</dbReference>
<dbReference type="InterPro" id="IPR013762">
    <property type="entry name" value="Integrase-like_cat_sf"/>
</dbReference>
<sequence length="403" mass="44533">MAQPTIKKITARGKTRYQFVVDVGMNPATGKRRQVTRTFDKKTGKGGAEEALSKILDEVRRGVYAAPSKLTVGEYLDEWLRSETRGKEANTVENYRNALKPVHERYGALPLQRLSTKDVEDLVDWMLTSGRKRGGKTGTGLAPRTVQLTLSRLKSALDAAALPGRRLVEFNVAAPVKCPSKVRGQKKVKPWSTAEVKQFLGYLAASQHRLEAAAQLSLMGVGPAELCGLKWEDHVTLDPEGEDEVPTIIAGENTRTIVWTESGGVVDEKDGKTENRDRTLPLPAPSVAALRRFKARQARERLLAGEAYEASGYVLVDELGQPVRTDWLRRRIYALMDAASVRRVRLYDARHACLTFLRMSGVPGPIVSAWAGHGDLTIADRVYTHPEFSHLRQASDQLGTLLG</sequence>
<evidence type="ECO:0000256" key="3">
    <source>
        <dbReference type="PROSITE-ProRule" id="PRU01248"/>
    </source>
</evidence>
<evidence type="ECO:0000256" key="1">
    <source>
        <dbReference type="ARBA" id="ARBA00023125"/>
    </source>
</evidence>
<dbReference type="PATRIC" id="fig|1292037.4.peg.4885"/>
<dbReference type="OrthoDB" id="4326943at2"/>
<evidence type="ECO:0000256" key="2">
    <source>
        <dbReference type="ARBA" id="ARBA00023172"/>
    </source>
</evidence>
<dbReference type="InterPro" id="IPR011010">
    <property type="entry name" value="DNA_brk_join_enz"/>
</dbReference>